<evidence type="ECO:0000313" key="2">
    <source>
        <dbReference type="EMBL" id="ADI10726.1"/>
    </source>
</evidence>
<feature type="chain" id="PRO_5003093648" evidence="1">
    <location>
        <begin position="29"/>
        <end position="91"/>
    </location>
</feature>
<dbReference type="KEGG" id="sbh:SBI_07606"/>
<dbReference type="PATRIC" id="fig|749414.3.peg.7818"/>
<sequence>MRTAVRRTGLAAAVLIAALGLGSSVAAAAPTPASNSATTVAAADVSASTPVYMGRFESNYCVTLMLWYNSQGYIASCQAVTSTLSDLYVYV</sequence>
<name>D7CB43_STRBB</name>
<organism evidence="2 3">
    <name type="scientific">Streptomyces bingchenggensis (strain BCW-1)</name>
    <dbReference type="NCBI Taxonomy" id="749414"/>
    <lineage>
        <taxon>Bacteria</taxon>
        <taxon>Bacillati</taxon>
        <taxon>Actinomycetota</taxon>
        <taxon>Actinomycetes</taxon>
        <taxon>Kitasatosporales</taxon>
        <taxon>Streptomycetaceae</taxon>
        <taxon>Streptomyces</taxon>
    </lineage>
</organism>
<dbReference type="STRING" id="749414.SBI_07606"/>
<evidence type="ECO:0000313" key="3">
    <source>
        <dbReference type="Proteomes" id="UP000000377"/>
    </source>
</evidence>
<protein>
    <submittedName>
        <fullName evidence="2">Uncharacterized protein</fullName>
    </submittedName>
</protein>
<keyword evidence="3" id="KW-1185">Reference proteome</keyword>
<dbReference type="Proteomes" id="UP000000377">
    <property type="component" value="Chromosome"/>
</dbReference>
<accession>D7CB43</accession>
<evidence type="ECO:0000256" key="1">
    <source>
        <dbReference type="SAM" id="SignalP"/>
    </source>
</evidence>
<gene>
    <name evidence="2" type="ordered locus">SBI_07606</name>
</gene>
<proteinExistence type="predicted"/>
<reference evidence="2 3" key="1">
    <citation type="journal article" date="2010" name="J. Bacteriol.">
        <title>Genome sequence of the milbemycin-producing bacterium Streptomyces bingchenggensis.</title>
        <authorList>
            <person name="Wang X.J."/>
            <person name="Yan Y.J."/>
            <person name="Zhang B."/>
            <person name="An J."/>
            <person name="Wang J.J."/>
            <person name="Tian J."/>
            <person name="Jiang L."/>
            <person name="Chen Y.H."/>
            <person name="Huang S.X."/>
            <person name="Yin M."/>
            <person name="Zhang J."/>
            <person name="Gao A.L."/>
            <person name="Liu C.X."/>
            <person name="Zhu Z.X."/>
            <person name="Xiang W.S."/>
        </authorList>
    </citation>
    <scope>NUCLEOTIDE SEQUENCE [LARGE SCALE GENOMIC DNA]</scope>
    <source>
        <strain evidence="2 3">BCW-1</strain>
    </source>
</reference>
<feature type="signal peptide" evidence="1">
    <location>
        <begin position="1"/>
        <end position="28"/>
    </location>
</feature>
<dbReference type="AlphaFoldDB" id="D7CB43"/>
<dbReference type="EMBL" id="CP002047">
    <property type="protein sequence ID" value="ADI10726.1"/>
    <property type="molecule type" value="Genomic_DNA"/>
</dbReference>
<dbReference type="HOGENOM" id="CLU_2425552_0_0_11"/>
<keyword evidence="1" id="KW-0732">Signal</keyword>